<dbReference type="OrthoDB" id="6606744at2759"/>
<keyword evidence="1" id="KW-1185">Reference proteome</keyword>
<accession>A0A8B8G7J8</accession>
<name>A0A8B8G7J8_9HEMI</name>
<evidence type="ECO:0000313" key="1">
    <source>
        <dbReference type="Proteomes" id="UP000694846"/>
    </source>
</evidence>
<proteinExistence type="predicted"/>
<dbReference type="AlphaFoldDB" id="A0A8B8G7J8"/>
<organism evidence="1 2">
    <name type="scientific">Sipha flava</name>
    <name type="common">yellow sugarcane aphid</name>
    <dbReference type="NCBI Taxonomy" id="143950"/>
    <lineage>
        <taxon>Eukaryota</taxon>
        <taxon>Metazoa</taxon>
        <taxon>Ecdysozoa</taxon>
        <taxon>Arthropoda</taxon>
        <taxon>Hexapoda</taxon>
        <taxon>Insecta</taxon>
        <taxon>Pterygota</taxon>
        <taxon>Neoptera</taxon>
        <taxon>Paraneoptera</taxon>
        <taxon>Hemiptera</taxon>
        <taxon>Sternorrhyncha</taxon>
        <taxon>Aphidomorpha</taxon>
        <taxon>Aphidoidea</taxon>
        <taxon>Aphididae</taxon>
        <taxon>Sipha</taxon>
    </lineage>
</organism>
<dbReference type="GeneID" id="112689369"/>
<dbReference type="Proteomes" id="UP000694846">
    <property type="component" value="Unplaced"/>
</dbReference>
<evidence type="ECO:0000313" key="2">
    <source>
        <dbReference type="RefSeq" id="XP_025418843.1"/>
    </source>
</evidence>
<sequence length="102" mass="11297">MKGLKAYMKAHPGIKGLILSYLQLDICTHPGEACNFCVDNTLSFYQKGKFFKENAAGYIGVYIDYADPHCKCGCGRPFAPFYDILDGFKSNHVPDNCSKMSG</sequence>
<protein>
    <submittedName>
        <fullName evidence="2">Uncharacterized protein LOC112689369</fullName>
    </submittedName>
</protein>
<reference evidence="2" key="1">
    <citation type="submission" date="2025-08" db="UniProtKB">
        <authorList>
            <consortium name="RefSeq"/>
        </authorList>
    </citation>
    <scope>IDENTIFICATION</scope>
    <source>
        <tissue evidence="2">Whole body</tissue>
    </source>
</reference>
<gene>
    <name evidence="2" type="primary">LOC112689369</name>
</gene>
<dbReference type="RefSeq" id="XP_025418843.1">
    <property type="nucleotide sequence ID" value="XM_025563058.1"/>
</dbReference>